<protein>
    <submittedName>
        <fullName evidence="2">Uncharacterized protein</fullName>
    </submittedName>
</protein>
<keyword evidence="1" id="KW-0472">Membrane</keyword>
<dbReference type="EMBL" id="CP060412">
    <property type="protein sequence ID" value="QNK01507.1"/>
    <property type="molecule type" value="Genomic_DNA"/>
</dbReference>
<feature type="transmembrane region" description="Helical" evidence="1">
    <location>
        <begin position="85"/>
        <end position="106"/>
    </location>
</feature>
<dbReference type="Proteomes" id="UP000515873">
    <property type="component" value="Chromosome"/>
</dbReference>
<dbReference type="AlphaFoldDB" id="A0A7G8Q3Z9"/>
<evidence type="ECO:0000313" key="3">
    <source>
        <dbReference type="Proteomes" id="UP000515873"/>
    </source>
</evidence>
<feature type="transmembrane region" description="Helical" evidence="1">
    <location>
        <begin position="12"/>
        <end position="33"/>
    </location>
</feature>
<keyword evidence="1" id="KW-0812">Transmembrane</keyword>
<sequence>MMLEREGKMRYGPVVDALGLAVISINFMTWRVAQQLKNVDPGYFKTRDGSLHWWDIGSWFGVIGMLVDSHLPAPEHGPDMRRRIIVIRVLSACAMAAGLIFLWVTFTHPELIFRK</sequence>
<name>A0A7G8Q3Z9_9GAMM</name>
<evidence type="ECO:0000256" key="1">
    <source>
        <dbReference type="SAM" id="Phobius"/>
    </source>
</evidence>
<proteinExistence type="predicted"/>
<dbReference type="RefSeq" id="WP_187056969.1">
    <property type="nucleotide sequence ID" value="NZ_CP060412.1"/>
</dbReference>
<feature type="transmembrane region" description="Helical" evidence="1">
    <location>
        <begin position="53"/>
        <end position="73"/>
    </location>
</feature>
<reference evidence="2 3" key="1">
    <citation type="submission" date="2020-08" db="EMBL/GenBank/DDBJ databases">
        <title>Dyella sp. G9 isolated from forest soil.</title>
        <authorList>
            <person name="Fu J."/>
            <person name="Qiu L."/>
        </authorList>
    </citation>
    <scope>NUCLEOTIDE SEQUENCE [LARGE SCALE GENOMIC DNA]</scope>
    <source>
        <strain evidence="2 3">G9</strain>
    </source>
</reference>
<evidence type="ECO:0000313" key="2">
    <source>
        <dbReference type="EMBL" id="QNK01507.1"/>
    </source>
</evidence>
<dbReference type="KEGG" id="dtl:H8F01_21140"/>
<keyword evidence="1" id="KW-1133">Transmembrane helix</keyword>
<gene>
    <name evidence="2" type="ORF">H8F01_21140</name>
</gene>
<organism evidence="2 3">
    <name type="scientific">Dyella telluris</name>
    <dbReference type="NCBI Taxonomy" id="2763498"/>
    <lineage>
        <taxon>Bacteria</taxon>
        <taxon>Pseudomonadati</taxon>
        <taxon>Pseudomonadota</taxon>
        <taxon>Gammaproteobacteria</taxon>
        <taxon>Lysobacterales</taxon>
        <taxon>Rhodanobacteraceae</taxon>
        <taxon>Dyella</taxon>
    </lineage>
</organism>
<keyword evidence="3" id="KW-1185">Reference proteome</keyword>
<accession>A0A7G8Q3Z9</accession>